<dbReference type="PIRSF" id="PIRSF016055">
    <property type="entry name" value="NADH-UbQ_OxRdtase_B_su"/>
    <property type="match status" value="1"/>
</dbReference>
<dbReference type="GO" id="GO:0005886">
    <property type="term" value="C:plasma membrane"/>
    <property type="evidence" value="ECO:0007669"/>
    <property type="project" value="UniProtKB-SubCell"/>
</dbReference>
<dbReference type="InterPro" id="IPR010966">
    <property type="entry name" value="NqrB"/>
</dbReference>
<keyword evidence="7 16" id="KW-0812">Transmembrane</keyword>
<feature type="transmembrane region" description="Helical" evidence="16">
    <location>
        <begin position="151"/>
        <end position="172"/>
    </location>
</feature>
<feature type="transmembrane region" description="Helical" evidence="16">
    <location>
        <begin position="285"/>
        <end position="303"/>
    </location>
</feature>
<comment type="catalytic activity">
    <reaction evidence="16">
        <text>a ubiquinone + n Na(+)(in) + NADH + H(+) = a ubiquinol + n Na(+)(out) + NAD(+)</text>
        <dbReference type="Rhea" id="RHEA:47748"/>
        <dbReference type="Rhea" id="RHEA-COMP:9565"/>
        <dbReference type="Rhea" id="RHEA-COMP:9566"/>
        <dbReference type="ChEBI" id="CHEBI:15378"/>
        <dbReference type="ChEBI" id="CHEBI:16389"/>
        <dbReference type="ChEBI" id="CHEBI:17976"/>
        <dbReference type="ChEBI" id="CHEBI:29101"/>
        <dbReference type="ChEBI" id="CHEBI:57540"/>
        <dbReference type="ChEBI" id="CHEBI:57945"/>
        <dbReference type="EC" id="7.2.1.1"/>
    </reaction>
</comment>
<evidence type="ECO:0000256" key="7">
    <source>
        <dbReference type="ARBA" id="ARBA00022692"/>
    </source>
</evidence>
<evidence type="ECO:0000256" key="2">
    <source>
        <dbReference type="ARBA" id="ARBA00022475"/>
    </source>
</evidence>
<dbReference type="GO" id="GO:0016655">
    <property type="term" value="F:oxidoreductase activity, acting on NAD(P)H, quinone or similar compound as acceptor"/>
    <property type="evidence" value="ECO:0007669"/>
    <property type="project" value="UniProtKB-UniRule"/>
</dbReference>
<dbReference type="Proteomes" id="UP000193409">
    <property type="component" value="Unassembled WGS sequence"/>
</dbReference>
<dbReference type="HAMAP" id="MF_00426">
    <property type="entry name" value="NqrB"/>
    <property type="match status" value="1"/>
</dbReference>
<evidence type="ECO:0000256" key="14">
    <source>
        <dbReference type="ARBA" id="ARBA00023136"/>
    </source>
</evidence>
<evidence type="ECO:0000256" key="9">
    <source>
        <dbReference type="ARBA" id="ARBA00022989"/>
    </source>
</evidence>
<evidence type="ECO:0000256" key="3">
    <source>
        <dbReference type="ARBA" id="ARBA00022519"/>
    </source>
</evidence>
<name>A0A1Y5SLT9_9RHOB</name>
<evidence type="ECO:0000313" key="19">
    <source>
        <dbReference type="Proteomes" id="UP000193409"/>
    </source>
</evidence>
<dbReference type="EMBL" id="FWFQ01000014">
    <property type="protein sequence ID" value="SLN43386.1"/>
    <property type="molecule type" value="Genomic_DNA"/>
</dbReference>
<comment type="function">
    <text evidence="16">NQR complex catalyzes the reduction of ubiquinone-1 to ubiquinol by two successive reactions, coupled with the transport of Na(+) ions from the cytoplasm to the periplasm. NqrA to NqrE are probably involved in the second step, the conversion of ubisemiquinone to ubiquinol.</text>
</comment>
<protein>
    <recommendedName>
        <fullName evidence="16">Na(+)-translocating NADH-quinone reductase subunit B</fullName>
        <shortName evidence="16">Na(+)-NQR subunit B</shortName>
        <shortName evidence="16">Na(+)-translocating NQR subunit B</shortName>
        <ecNumber evidence="16">7.2.1.1</ecNumber>
    </recommendedName>
    <alternativeName>
        <fullName evidence="16">NQR complex subunit B</fullName>
    </alternativeName>
    <alternativeName>
        <fullName evidence="16">NQR-1 subunit B</fullName>
    </alternativeName>
</protein>
<keyword evidence="1 16" id="KW-0813">Transport</keyword>
<keyword evidence="15 16" id="KW-0739">Sodium transport</keyword>
<keyword evidence="8 16" id="KW-1278">Translocase</keyword>
<dbReference type="GO" id="GO:0010181">
    <property type="term" value="F:FMN binding"/>
    <property type="evidence" value="ECO:0007669"/>
    <property type="project" value="InterPro"/>
</dbReference>
<sequence length="401" mass="43773">MGLRSFFDRIEPNFEKGGKYEKFFPLYEMVESFIYTPKTVTTVAPHARSYVDMKRIMTYVVIATIPCILMALYNTGLQTNTALTALGPDSHTGWRVAIMKALGFSLEPGLVSNLVHGFLYFLPIYVVTLVVGGIWEVIFATVRGHEVNEGFLVTSMLYVLILPASTPLWQVALGISFGVVLGKEVFGGTGKNFLNPALTGRAFLYFAYPANMSGDTIWTPVDGFSGATSLGISAAEGVQALAGYGITWWDAFVGTIQGSLGETSALAAMIGLAFLLVTRIANWRLVVGCMGGMIGFSLLLNAIGSDTNPMFSMPWYWHFVLGGYAFGLAFMVTEPVSASHTNAGRYIYGALIGFMVVMIRVLNPAFPEGMMLAILFANIFAPLIDYFVVRANINRRAKRHV</sequence>
<evidence type="ECO:0000256" key="12">
    <source>
        <dbReference type="ARBA" id="ARBA00023065"/>
    </source>
</evidence>
<keyword evidence="10 16" id="KW-0520">NAD</keyword>
<comment type="cofactor">
    <cofactor evidence="16 17">
        <name>FMN</name>
        <dbReference type="ChEBI" id="CHEBI:58210"/>
    </cofactor>
</comment>
<evidence type="ECO:0000256" key="5">
    <source>
        <dbReference type="ARBA" id="ARBA00022630"/>
    </source>
</evidence>
<keyword evidence="4 16" id="KW-0597">Phosphoprotein</keyword>
<comment type="similarity">
    <text evidence="16">Belongs to the NqrB/RnfD family.</text>
</comment>
<keyword evidence="2 16" id="KW-1003">Cell membrane</keyword>
<dbReference type="InterPro" id="IPR004338">
    <property type="entry name" value="NqrB/RnfD"/>
</dbReference>
<dbReference type="EC" id="7.2.1.1" evidence="16"/>
<dbReference type="AlphaFoldDB" id="A0A1Y5SLT9"/>
<evidence type="ECO:0000256" key="6">
    <source>
        <dbReference type="ARBA" id="ARBA00022643"/>
    </source>
</evidence>
<evidence type="ECO:0000256" key="13">
    <source>
        <dbReference type="ARBA" id="ARBA00023075"/>
    </source>
</evidence>
<evidence type="ECO:0000256" key="15">
    <source>
        <dbReference type="ARBA" id="ARBA00023201"/>
    </source>
</evidence>
<dbReference type="GO" id="GO:0006814">
    <property type="term" value="P:sodium ion transport"/>
    <property type="evidence" value="ECO:0007669"/>
    <property type="project" value="UniProtKB-UniRule"/>
</dbReference>
<keyword evidence="13 16" id="KW-0830">Ubiquinone</keyword>
<proteinExistence type="inferred from homology"/>
<dbReference type="NCBIfam" id="NF003756">
    <property type="entry name" value="PRK05349.1"/>
    <property type="match status" value="1"/>
</dbReference>
<feature type="transmembrane region" description="Helical" evidence="16">
    <location>
        <begin position="56"/>
        <end position="73"/>
    </location>
</feature>
<keyword evidence="19" id="KW-1185">Reference proteome</keyword>
<gene>
    <name evidence="16 18" type="primary">nqrB</name>
    <name evidence="18" type="ORF">PSA7680_02179</name>
</gene>
<dbReference type="OrthoDB" id="9776359at2"/>
<evidence type="ECO:0000256" key="17">
    <source>
        <dbReference type="PIRSR" id="PIRSR016055-50"/>
    </source>
</evidence>
<keyword evidence="3" id="KW-0997">Cell inner membrane</keyword>
<evidence type="ECO:0000313" key="18">
    <source>
        <dbReference type="EMBL" id="SLN43386.1"/>
    </source>
</evidence>
<comment type="subunit">
    <text evidence="16">Composed of six subunits; NqrA, NqrB, NqrC, NqrD, NqrE and NqrF.</text>
</comment>
<evidence type="ECO:0000256" key="11">
    <source>
        <dbReference type="ARBA" id="ARBA00023053"/>
    </source>
</evidence>
<dbReference type="GO" id="GO:0055085">
    <property type="term" value="P:transmembrane transport"/>
    <property type="evidence" value="ECO:0007669"/>
    <property type="project" value="InterPro"/>
</dbReference>
<evidence type="ECO:0000256" key="1">
    <source>
        <dbReference type="ARBA" id="ARBA00022448"/>
    </source>
</evidence>
<keyword evidence="11 16" id="KW-0915">Sodium</keyword>
<feature type="transmembrane region" description="Helical" evidence="16">
    <location>
        <begin position="369"/>
        <end position="389"/>
    </location>
</feature>
<keyword evidence="18" id="KW-0560">Oxidoreductase</keyword>
<accession>A0A1Y5SLT9</accession>
<keyword evidence="12 16" id="KW-0406">Ion transport</keyword>
<keyword evidence="6 16" id="KW-0288">FMN</keyword>
<dbReference type="NCBIfam" id="TIGR01937">
    <property type="entry name" value="nqrB"/>
    <property type="match status" value="1"/>
</dbReference>
<evidence type="ECO:0000256" key="10">
    <source>
        <dbReference type="ARBA" id="ARBA00023027"/>
    </source>
</evidence>
<dbReference type="RefSeq" id="WP_085868730.1">
    <property type="nucleotide sequence ID" value="NZ_FWFQ01000014.1"/>
</dbReference>
<evidence type="ECO:0000256" key="4">
    <source>
        <dbReference type="ARBA" id="ARBA00022553"/>
    </source>
</evidence>
<keyword evidence="14 16" id="KW-0472">Membrane</keyword>
<feature type="transmembrane region" description="Helical" evidence="16">
    <location>
        <begin position="118"/>
        <end position="139"/>
    </location>
</feature>
<dbReference type="GO" id="GO:0022904">
    <property type="term" value="P:respiratory electron transport chain"/>
    <property type="evidence" value="ECO:0007669"/>
    <property type="project" value="InterPro"/>
</dbReference>
<comment type="subcellular location">
    <subcellularLocation>
        <location evidence="16">Cell membrane</location>
        <topology evidence="16">Multi-pass membrane protein</topology>
    </subcellularLocation>
</comment>
<dbReference type="PANTHER" id="PTHR30578:SF1">
    <property type="entry name" value="NA(+)-TRANSLOCATING NADH-QUINONE REDUCTASE SUBUNIT B"/>
    <property type="match status" value="1"/>
</dbReference>
<feature type="modified residue" description="FMN phosphoryl threonine" evidence="16 17">
    <location>
        <position position="228"/>
    </location>
</feature>
<reference evidence="18 19" key="1">
    <citation type="submission" date="2017-03" db="EMBL/GenBank/DDBJ databases">
        <authorList>
            <person name="Afonso C.L."/>
            <person name="Miller P.J."/>
            <person name="Scott M.A."/>
            <person name="Spackman E."/>
            <person name="Goraichik I."/>
            <person name="Dimitrov K.M."/>
            <person name="Suarez D.L."/>
            <person name="Swayne D.E."/>
        </authorList>
    </citation>
    <scope>NUCLEOTIDE SEQUENCE [LARGE SCALE GENOMIC DNA]</scope>
    <source>
        <strain evidence="18 19">CECT 7680</strain>
    </source>
</reference>
<keyword evidence="5 16" id="KW-0285">Flavoprotein</keyword>
<evidence type="ECO:0000256" key="16">
    <source>
        <dbReference type="HAMAP-Rule" id="MF_00426"/>
    </source>
</evidence>
<dbReference type="PANTHER" id="PTHR30578">
    <property type="entry name" value="ELECTRON TRANSPORT COMPLEX PROTEIN RNFD"/>
    <property type="match status" value="1"/>
</dbReference>
<organism evidence="18 19">
    <name type="scientific">Pseudoruegeria aquimaris</name>
    <dbReference type="NCBI Taxonomy" id="393663"/>
    <lineage>
        <taxon>Bacteria</taxon>
        <taxon>Pseudomonadati</taxon>
        <taxon>Pseudomonadota</taxon>
        <taxon>Alphaproteobacteria</taxon>
        <taxon>Rhodobacterales</taxon>
        <taxon>Roseobacteraceae</taxon>
        <taxon>Pseudoruegeria</taxon>
    </lineage>
</organism>
<feature type="transmembrane region" description="Helical" evidence="16">
    <location>
        <begin position="259"/>
        <end position="278"/>
    </location>
</feature>
<feature type="transmembrane region" description="Helical" evidence="16">
    <location>
        <begin position="345"/>
        <end position="363"/>
    </location>
</feature>
<dbReference type="Pfam" id="PF03116">
    <property type="entry name" value="NQR2_RnfD_RnfE"/>
    <property type="match status" value="1"/>
</dbReference>
<feature type="transmembrane region" description="Helical" evidence="16">
    <location>
        <begin position="315"/>
        <end position="333"/>
    </location>
</feature>
<evidence type="ECO:0000256" key="8">
    <source>
        <dbReference type="ARBA" id="ARBA00022967"/>
    </source>
</evidence>
<keyword evidence="9 16" id="KW-1133">Transmembrane helix</keyword>